<reference evidence="7" key="2">
    <citation type="submission" date="2025-08" db="UniProtKB">
        <authorList>
            <consortium name="Ensembl"/>
        </authorList>
    </citation>
    <scope>IDENTIFICATION</scope>
</reference>
<reference evidence="7 8" key="1">
    <citation type="submission" date="2020-06" db="EMBL/GenBank/DDBJ databases">
        <authorList>
            <consortium name="Wellcome Sanger Institute Data Sharing"/>
        </authorList>
    </citation>
    <scope>NUCLEOTIDE SEQUENCE [LARGE SCALE GENOMIC DNA]</scope>
</reference>
<accession>A0AAY4BS30</accession>
<name>A0AAY4BS30_9TELE</name>
<reference evidence="7" key="3">
    <citation type="submission" date="2025-09" db="UniProtKB">
        <authorList>
            <consortium name="Ensembl"/>
        </authorList>
    </citation>
    <scope>IDENTIFICATION</scope>
</reference>
<dbReference type="InterPro" id="IPR038881">
    <property type="entry name" value="Yae1-like"/>
</dbReference>
<comment type="subcellular location">
    <subcellularLocation>
        <location evidence="2">Cytoplasm</location>
    </subcellularLocation>
    <subcellularLocation>
        <location evidence="1">Nucleus</location>
    </subcellularLocation>
</comment>
<keyword evidence="8" id="KW-1185">Reference proteome</keyword>
<evidence type="ECO:0000256" key="1">
    <source>
        <dbReference type="ARBA" id="ARBA00004123"/>
    </source>
</evidence>
<feature type="domain" description="Essential protein Yae1 N-terminal" evidence="6">
    <location>
        <begin position="39"/>
        <end position="63"/>
    </location>
</feature>
<dbReference type="PANTHER" id="PTHR18829:SF0">
    <property type="entry name" value="PROTEIN YAE1 HOMOLOG"/>
    <property type="match status" value="1"/>
</dbReference>
<keyword evidence="3" id="KW-0963">Cytoplasm</keyword>
<dbReference type="GeneTree" id="ENSGT00390000011176"/>
<evidence type="ECO:0000313" key="8">
    <source>
        <dbReference type="Proteomes" id="UP000694580"/>
    </source>
</evidence>
<keyword evidence="4" id="KW-0539">Nucleus</keyword>
<dbReference type="GO" id="GO:0005737">
    <property type="term" value="C:cytoplasm"/>
    <property type="evidence" value="ECO:0007669"/>
    <property type="project" value="UniProtKB-SubCell"/>
</dbReference>
<dbReference type="Proteomes" id="UP000694580">
    <property type="component" value="Chromosome 2"/>
</dbReference>
<dbReference type="Ensembl" id="ENSDCDT00010027499.1">
    <property type="protein sequence ID" value="ENSDCDP00010022976.1"/>
    <property type="gene ID" value="ENSDCDG00010013626.1"/>
</dbReference>
<keyword evidence="5" id="KW-1133">Transmembrane helix</keyword>
<keyword evidence="5" id="KW-0812">Transmembrane</keyword>
<gene>
    <name evidence="7" type="primary">otulina</name>
</gene>
<dbReference type="InterPro" id="IPR019191">
    <property type="entry name" value="Essential_protein_Yae1_N"/>
</dbReference>
<sequence length="104" mass="11549">MSWVKALGSSEDVFDENADDISLQSKEWKYNMEKRAKDGFRDGINAGKEASLQAGFNQGYRAGGLNSRSDCLNGKAEWPKHFLYLLLFLALAGQGSLMLNNLTK</sequence>
<evidence type="ECO:0000256" key="5">
    <source>
        <dbReference type="SAM" id="Phobius"/>
    </source>
</evidence>
<dbReference type="GO" id="GO:0005634">
    <property type="term" value="C:nucleus"/>
    <property type="evidence" value="ECO:0007669"/>
    <property type="project" value="UniProtKB-SubCell"/>
</dbReference>
<dbReference type="AlphaFoldDB" id="A0AAY4BS30"/>
<evidence type="ECO:0000256" key="4">
    <source>
        <dbReference type="ARBA" id="ARBA00023242"/>
    </source>
</evidence>
<keyword evidence="5" id="KW-0472">Membrane</keyword>
<evidence type="ECO:0000259" key="6">
    <source>
        <dbReference type="Pfam" id="PF09811"/>
    </source>
</evidence>
<organism evidence="7 8">
    <name type="scientific">Denticeps clupeoides</name>
    <name type="common">denticle herring</name>
    <dbReference type="NCBI Taxonomy" id="299321"/>
    <lineage>
        <taxon>Eukaryota</taxon>
        <taxon>Metazoa</taxon>
        <taxon>Chordata</taxon>
        <taxon>Craniata</taxon>
        <taxon>Vertebrata</taxon>
        <taxon>Euteleostomi</taxon>
        <taxon>Actinopterygii</taxon>
        <taxon>Neopterygii</taxon>
        <taxon>Teleostei</taxon>
        <taxon>Clupei</taxon>
        <taxon>Clupeiformes</taxon>
        <taxon>Denticipitoidei</taxon>
        <taxon>Denticipitidae</taxon>
        <taxon>Denticeps</taxon>
    </lineage>
</organism>
<proteinExistence type="predicted"/>
<evidence type="ECO:0000256" key="3">
    <source>
        <dbReference type="ARBA" id="ARBA00022490"/>
    </source>
</evidence>
<evidence type="ECO:0000256" key="2">
    <source>
        <dbReference type="ARBA" id="ARBA00004496"/>
    </source>
</evidence>
<dbReference type="Pfam" id="PF09811">
    <property type="entry name" value="Yae1_N"/>
    <property type="match status" value="1"/>
</dbReference>
<evidence type="ECO:0000313" key="7">
    <source>
        <dbReference type="Ensembl" id="ENSDCDP00010022976.1"/>
    </source>
</evidence>
<feature type="transmembrane region" description="Helical" evidence="5">
    <location>
        <begin position="82"/>
        <end position="102"/>
    </location>
</feature>
<protein>
    <recommendedName>
        <fullName evidence="6">Essential protein Yae1 N-terminal domain-containing protein</fullName>
    </recommendedName>
</protein>
<dbReference type="PANTHER" id="PTHR18829">
    <property type="entry name" value="PROTEIN YAE1 HOMOLOG"/>
    <property type="match status" value="1"/>
</dbReference>